<reference evidence="3" key="1">
    <citation type="submission" date="2023-09" db="EMBL/GenBank/DDBJ databases">
        <title>Paenibacillus sp. chi10 Genome sequencing and assembly.</title>
        <authorList>
            <person name="Kim I."/>
        </authorList>
    </citation>
    <scope>NUCLEOTIDE SEQUENCE [LARGE SCALE GENOMIC DNA]</scope>
    <source>
        <strain evidence="3">chi10</strain>
    </source>
</reference>
<protein>
    <submittedName>
        <fullName evidence="2">DUF3895 domain-containing protein</fullName>
    </submittedName>
</protein>
<dbReference type="AlphaFoldDB" id="A0AAJ2N4B5"/>
<evidence type="ECO:0000313" key="3">
    <source>
        <dbReference type="Proteomes" id="UP001250538"/>
    </source>
</evidence>
<evidence type="ECO:0000313" key="2">
    <source>
        <dbReference type="EMBL" id="MDT8976636.1"/>
    </source>
</evidence>
<accession>A0AAJ2N4B5</accession>
<dbReference type="RefSeq" id="WP_315745331.1">
    <property type="nucleotide sequence ID" value="NZ_JAVYAA010000002.1"/>
</dbReference>
<proteinExistence type="predicted"/>
<sequence>MILTIQERDEMLSQLNDNQREFLNHYLVRSRRTAFANAMAKEKGHHVPDHAAPEDIEALLDDWIYTGYKDAGTINPELRCECGRSLRYQHEVKNRKTGEIKKFGIEHLKEHLGIDAEIVATIKKGFEAIDYELDEILLKIANDWRPAPDAYSVADLPEQLQRQMSLGLPLLDKQINMLRRKPVVRNASPSPKISESSAAPAPEPEPAPAPILEEFDLWSWTEPEPAAAVQEGSNAENGLTAAEQAAVKQYVENGVGSARVISELLIRDHGTPDRRYITGKPQIYPDVCQFIEQSYLDISVELNGTEDRKYTMR</sequence>
<dbReference type="Proteomes" id="UP001250538">
    <property type="component" value="Unassembled WGS sequence"/>
</dbReference>
<dbReference type="EMBL" id="JAVYAA010000002">
    <property type="protein sequence ID" value="MDT8976636.1"/>
    <property type="molecule type" value="Genomic_DNA"/>
</dbReference>
<feature type="region of interest" description="Disordered" evidence="1">
    <location>
        <begin position="186"/>
        <end position="208"/>
    </location>
</feature>
<comment type="caution">
    <text evidence="2">The sequence shown here is derived from an EMBL/GenBank/DDBJ whole genome shotgun (WGS) entry which is preliminary data.</text>
</comment>
<keyword evidence="3" id="KW-1185">Reference proteome</keyword>
<organism evidence="2 3">
    <name type="scientific">Paenibacillus suaedae</name>
    <dbReference type="NCBI Taxonomy" id="3077233"/>
    <lineage>
        <taxon>Bacteria</taxon>
        <taxon>Bacillati</taxon>
        <taxon>Bacillota</taxon>
        <taxon>Bacilli</taxon>
        <taxon>Bacillales</taxon>
        <taxon>Paenibacillaceae</taxon>
        <taxon>Paenibacillus</taxon>
    </lineage>
</organism>
<feature type="compositionally biased region" description="Low complexity" evidence="1">
    <location>
        <begin position="187"/>
        <end position="200"/>
    </location>
</feature>
<gene>
    <name evidence="2" type="ORF">RQP50_10315</name>
</gene>
<name>A0AAJ2N4B5_9BACL</name>
<evidence type="ECO:0000256" key="1">
    <source>
        <dbReference type="SAM" id="MobiDB-lite"/>
    </source>
</evidence>